<feature type="chain" id="PRO_5047394916" evidence="1">
    <location>
        <begin position="22"/>
        <end position="299"/>
    </location>
</feature>
<gene>
    <name evidence="2" type="ORF">GCM10009744_59720</name>
</gene>
<protein>
    <submittedName>
        <fullName evidence="2">Uncharacterized protein</fullName>
    </submittedName>
</protein>
<dbReference type="EMBL" id="BAAANE010000012">
    <property type="protein sequence ID" value="GAA1658496.1"/>
    <property type="molecule type" value="Genomic_DNA"/>
</dbReference>
<reference evidence="2 3" key="1">
    <citation type="journal article" date="2019" name="Int. J. Syst. Evol. Microbiol.">
        <title>The Global Catalogue of Microorganisms (GCM) 10K type strain sequencing project: providing services to taxonomists for standard genome sequencing and annotation.</title>
        <authorList>
            <consortium name="The Broad Institute Genomics Platform"/>
            <consortium name="The Broad Institute Genome Sequencing Center for Infectious Disease"/>
            <person name="Wu L."/>
            <person name="Ma J."/>
        </authorList>
    </citation>
    <scope>NUCLEOTIDE SEQUENCE [LARGE SCALE GENOMIC DNA]</scope>
    <source>
        <strain evidence="2 3">JCM 14306</strain>
    </source>
</reference>
<comment type="caution">
    <text evidence="2">The sequence shown here is derived from an EMBL/GenBank/DDBJ whole genome shotgun (WGS) entry which is preliminary data.</text>
</comment>
<organism evidence="2 3">
    <name type="scientific">Kribbella alba</name>
    <dbReference type="NCBI Taxonomy" id="190197"/>
    <lineage>
        <taxon>Bacteria</taxon>
        <taxon>Bacillati</taxon>
        <taxon>Actinomycetota</taxon>
        <taxon>Actinomycetes</taxon>
        <taxon>Propionibacteriales</taxon>
        <taxon>Kribbellaceae</taxon>
        <taxon>Kribbella</taxon>
    </lineage>
</organism>
<keyword evidence="1" id="KW-0732">Signal</keyword>
<name>A0ABN2FSN6_9ACTN</name>
<accession>A0ABN2FSN6</accession>
<evidence type="ECO:0000313" key="3">
    <source>
        <dbReference type="Proteomes" id="UP001501319"/>
    </source>
</evidence>
<feature type="signal peptide" evidence="1">
    <location>
        <begin position="1"/>
        <end position="21"/>
    </location>
</feature>
<keyword evidence="3" id="KW-1185">Reference proteome</keyword>
<evidence type="ECO:0000256" key="1">
    <source>
        <dbReference type="SAM" id="SignalP"/>
    </source>
</evidence>
<sequence length="299" mass="30805">MSVAVVAAAGGGILVSSSADAAEPTPKTIAAGTPLGQGSITGWHLKDGTIYGADINPDVVKWFTGTWDNTVTSNSVKDGALGEVDLNAALKAKLNASGPTYLKHWGPLNRNVLGNGRSELGNTSTAAPLGDGALNIDTPSAADKASFGNEVDFTGDLVKDISKLGVSVYTTGENAARGNNMPSITFEINPHISGSTRTYSSMVFAPNNSTSNVWTALDATDDSLGKVWGLTGADMPCNINGARCTWTELQAALNDGGEDAAVISLAVGKGRDYEFHGAVDKLVYNAKTYNFEAAGVTAS</sequence>
<dbReference type="Proteomes" id="UP001501319">
    <property type="component" value="Unassembled WGS sequence"/>
</dbReference>
<evidence type="ECO:0000313" key="2">
    <source>
        <dbReference type="EMBL" id="GAA1658496.1"/>
    </source>
</evidence>
<proteinExistence type="predicted"/>